<protein>
    <submittedName>
        <fullName evidence="1">Uncharacterized protein</fullName>
    </submittedName>
</protein>
<dbReference type="AlphaFoldDB" id="A0A4R2STL2"/>
<proteinExistence type="predicted"/>
<name>A0A4R2STL2_9PAST</name>
<keyword evidence="2" id="KW-1185">Reference proteome</keyword>
<organism evidence="1 2">
    <name type="scientific">Cricetibacter osteomyelitidis</name>
    <dbReference type="NCBI Taxonomy" id="1521931"/>
    <lineage>
        <taxon>Bacteria</taxon>
        <taxon>Pseudomonadati</taxon>
        <taxon>Pseudomonadota</taxon>
        <taxon>Gammaproteobacteria</taxon>
        <taxon>Pasteurellales</taxon>
        <taxon>Pasteurellaceae</taxon>
        <taxon>Cricetibacter</taxon>
    </lineage>
</organism>
<evidence type="ECO:0000313" key="2">
    <source>
        <dbReference type="Proteomes" id="UP000295763"/>
    </source>
</evidence>
<comment type="caution">
    <text evidence="1">The sequence shown here is derived from an EMBL/GenBank/DDBJ whole genome shotgun (WGS) entry which is preliminary data.</text>
</comment>
<evidence type="ECO:0000313" key="1">
    <source>
        <dbReference type="EMBL" id="TCP92051.1"/>
    </source>
</evidence>
<gene>
    <name evidence="1" type="ORF">EDC44_1284</name>
</gene>
<sequence>MLEKDPISGDYIYQQINLQKSIEKIKEIKMLRQKSTYSV</sequence>
<reference evidence="1 2" key="1">
    <citation type="submission" date="2019-03" db="EMBL/GenBank/DDBJ databases">
        <title>Genomic Encyclopedia of Type Strains, Phase IV (KMG-IV): sequencing the most valuable type-strain genomes for metagenomic binning, comparative biology and taxonomic classification.</title>
        <authorList>
            <person name="Goeker M."/>
        </authorList>
    </citation>
    <scope>NUCLEOTIDE SEQUENCE [LARGE SCALE GENOMIC DNA]</scope>
    <source>
        <strain evidence="1 2">DSM 28404</strain>
    </source>
</reference>
<dbReference type="EMBL" id="SLYB01000028">
    <property type="protein sequence ID" value="TCP92051.1"/>
    <property type="molecule type" value="Genomic_DNA"/>
</dbReference>
<accession>A0A4R2STL2</accession>
<dbReference type="Proteomes" id="UP000295763">
    <property type="component" value="Unassembled WGS sequence"/>
</dbReference>